<keyword evidence="4" id="KW-0418">Kinase</keyword>
<feature type="domain" description="ABC1 atypical kinase-like" evidence="3">
    <location>
        <begin position="908"/>
        <end position="1057"/>
    </location>
</feature>
<dbReference type="Pfam" id="PF03109">
    <property type="entry name" value="ABC1"/>
    <property type="match status" value="4"/>
</dbReference>
<organism evidence="4">
    <name type="scientific">Sesamum calycinum</name>
    <dbReference type="NCBI Taxonomy" id="2727403"/>
    <lineage>
        <taxon>Eukaryota</taxon>
        <taxon>Viridiplantae</taxon>
        <taxon>Streptophyta</taxon>
        <taxon>Embryophyta</taxon>
        <taxon>Tracheophyta</taxon>
        <taxon>Spermatophyta</taxon>
        <taxon>Magnoliopsida</taxon>
        <taxon>eudicotyledons</taxon>
        <taxon>Gunneridae</taxon>
        <taxon>Pentapetalae</taxon>
        <taxon>asterids</taxon>
        <taxon>lamiids</taxon>
        <taxon>Lamiales</taxon>
        <taxon>Pedaliaceae</taxon>
        <taxon>Sesamum</taxon>
    </lineage>
</organism>
<dbReference type="CDD" id="cd05121">
    <property type="entry name" value="ABC1_ADCK3-like"/>
    <property type="match status" value="2"/>
</dbReference>
<evidence type="ECO:0000256" key="2">
    <source>
        <dbReference type="SAM" id="MobiDB-lite"/>
    </source>
</evidence>
<dbReference type="PANTHER" id="PTHR10566">
    <property type="entry name" value="CHAPERONE-ACTIVITY OF BC1 COMPLEX CABC1 -RELATED"/>
    <property type="match status" value="1"/>
</dbReference>
<dbReference type="SUPFAM" id="SSF56112">
    <property type="entry name" value="Protein kinase-like (PK-like)"/>
    <property type="match status" value="3"/>
</dbReference>
<dbReference type="GO" id="GO:0016020">
    <property type="term" value="C:membrane"/>
    <property type="evidence" value="ECO:0007669"/>
    <property type="project" value="GOC"/>
</dbReference>
<dbReference type="GO" id="GO:1901031">
    <property type="term" value="P:regulation of response to reactive oxygen species"/>
    <property type="evidence" value="ECO:0007669"/>
    <property type="project" value="TreeGrafter"/>
</dbReference>
<evidence type="ECO:0000259" key="3">
    <source>
        <dbReference type="Pfam" id="PF03109"/>
    </source>
</evidence>
<keyword evidence="4" id="KW-0808">Transferase</keyword>
<dbReference type="InterPro" id="IPR004147">
    <property type="entry name" value="ABC1_dom"/>
</dbReference>
<feature type="domain" description="ABC1 atypical kinase-like" evidence="3">
    <location>
        <begin position="381"/>
        <end position="521"/>
    </location>
</feature>
<feature type="domain" description="ABC1 atypical kinase-like" evidence="3">
    <location>
        <begin position="1404"/>
        <end position="1470"/>
    </location>
</feature>
<reference evidence="4" key="1">
    <citation type="submission" date="2020-06" db="EMBL/GenBank/DDBJ databases">
        <authorList>
            <person name="Li T."/>
            <person name="Hu X."/>
            <person name="Zhang T."/>
            <person name="Song X."/>
            <person name="Zhang H."/>
            <person name="Dai N."/>
            <person name="Sheng W."/>
            <person name="Hou X."/>
            <person name="Wei L."/>
        </authorList>
    </citation>
    <scope>NUCLEOTIDE SEQUENCE</scope>
    <source>
        <strain evidence="4">KEN8</strain>
        <tissue evidence="4">Leaf</tissue>
    </source>
</reference>
<dbReference type="PANTHER" id="PTHR10566:SF115">
    <property type="entry name" value="PROTEIN ACTIVITY OF BC1 COMPLEX KINASE 8, CHLOROPLASTIC"/>
    <property type="match status" value="1"/>
</dbReference>
<feature type="domain" description="ABC1 atypical kinase-like" evidence="3">
    <location>
        <begin position="1362"/>
        <end position="1400"/>
    </location>
</feature>
<protein>
    <submittedName>
        <fullName evidence="4">Protein ACTIVITY OF BC1 COMPLEX kinase, chloroplastic</fullName>
    </submittedName>
</protein>
<dbReference type="InterPro" id="IPR011009">
    <property type="entry name" value="Kinase-like_dom_sf"/>
</dbReference>
<sequence>MDFSMLTRISPNIREGLLEVFYGVHEKDAEKVLQAMVRMGVLVPTGDMTAVRRTAQFFLNRICAVDFYYQWLMRTHDEDKEISFEERLAAQRREREVATAELGFKKPLTKEEKIEKRNSVLPQLKPMFFIFCEDLLAIAADQPFRFPATFTFVVRAFSVLDGIGKGLDPRFDITEIAKPYALELLRFREAGVEDFRKRWDRQSQAFYNLFRQADRVEKLAQTIQRLEQGDLKLRVGALESERAFQRVAAVQNTIGSMPAIIAYCLCAYFGLKVLIGIVKNFGCKILTCHGTESRRISMKLWKCFHGNREGVRHSQISLKLYRKMRFVPRGLLFAKFGSNLTAFFDLAFPTCIDAHAPASSNAIAIDQRSCIYSLFKPPCNFQEIDYTKEAANAEQFADNFKNMDYVKVPTIFWEYTTPQVLTMEYVPGIKINRIKALDQLGVDRKRLGRYAVESYLEQILSHGFFHADPHPGNIAVDDVNGGRLIFYDFGMMGSISPNIREGLLEVFYGVHEKDAEKVLQAMVRMGVLVPTGDMTAVRRTAQFFLNSFEERLAAQRRERESSRTWVQEATDQGGKDREKETASCRNCTGIYLNFICTVLDGIGKGLDPRFDITEIAKPKRWDRQSQAFYNLFRQADRVEKLAQTIQRLEQGDLKLRVGALESERAFQRVCGCSKHNREWKCFHGNREGVRHSQISLKLYRKMRFVPRGLFFAKFGSNLTAFFDLAFPICIDAHAPASSNAIAIDQRMLTTSNEFEKKLLAETHPPPGDIGITFDGIGAFGNVKETLKELVMLPQRPILFWKGLLTKPPLVGEYCSLHLVVLVKLCLGKRRWCKVYINISMSSITSKSIASIYEAVQRRVFLSTPGTLSPMKCFHGNREGVRHSQISLKLYRKMRFVPRGLLFAKFGSNLTAFFDLAFPEIDYTKEAANAEQFADNFKNMDYVKVPTILWEYTTPQVLTMEYVPGIKINRIKALDQLGVDRKRLGRYAVESYLEQILSHGFFHADPHPGNIAVDDVNGGRLIFYDFGMMGSISPNIREGLLEVFYGVHEKDAEKVLQAMVRMGVLVPTGDMTAVRRTAQFFLNRICAVDFYYQWLMRTHDEDKEISFEERLAAQRREREVATAELGFKKPLTKEEKIEKKKQRLAAIGEDLLAIAADQPFRFPATFTFVVRAFSVLDGIGKGLDPRFDITEIAKPYALELLRFREAGVEDFRKRWDRQSQAFYNLFRQADRVEKLAQTIQRLEQGDLKLRVGALESERAFQRVAAVQNTIGSMPAIIAYCLCAYFGLKVLIGIVKNFGCKILTCHGTESRRISMKLWKCFHGNREGVRHSQISLKLYRKMRFVPRGLLFAKFGSNLTAFFDLAFPEIDYTKEAANAEQFADNFKNMDYVKVPTIFWEYTTPQSPYLEQILSHGFFHADPHPGNIAVDDVNGGRLIFYDFGMMGSISPNIREGLLEVFYGVHEKDAEKVLQAMVRMGVLVPTGDMTAVRRTAQFFLNRICAVDFYYQWLMRTHDEDKEISFEERLAAQRREREVATAELGFKKPLTKEEKIEKKKQRLAAIGEDLLAIAADQPFRFPATFTFVVRAFSVLDGIGKGLDPRFDITEIAKPTSGRDGTDNHKHFTIYLGRPIESKSLLKPSSDWNKAT</sequence>
<gene>
    <name evidence="4" type="ORF">Scaly_3067700</name>
</gene>
<feature type="region of interest" description="Disordered" evidence="2">
    <location>
        <begin position="559"/>
        <end position="579"/>
    </location>
</feature>
<dbReference type="GO" id="GO:0046467">
    <property type="term" value="P:membrane lipid biosynthetic process"/>
    <property type="evidence" value="ECO:0007669"/>
    <property type="project" value="TreeGrafter"/>
</dbReference>
<reference evidence="4" key="2">
    <citation type="journal article" date="2024" name="Plant">
        <title>Genomic evolution and insights into agronomic trait innovations of Sesamum species.</title>
        <authorList>
            <person name="Miao H."/>
            <person name="Wang L."/>
            <person name="Qu L."/>
            <person name="Liu H."/>
            <person name="Sun Y."/>
            <person name="Le M."/>
            <person name="Wang Q."/>
            <person name="Wei S."/>
            <person name="Zheng Y."/>
            <person name="Lin W."/>
            <person name="Duan Y."/>
            <person name="Cao H."/>
            <person name="Xiong S."/>
            <person name="Wang X."/>
            <person name="Wei L."/>
            <person name="Li C."/>
            <person name="Ma Q."/>
            <person name="Ju M."/>
            <person name="Zhao R."/>
            <person name="Li G."/>
            <person name="Mu C."/>
            <person name="Tian Q."/>
            <person name="Mei H."/>
            <person name="Zhang T."/>
            <person name="Gao T."/>
            <person name="Zhang H."/>
        </authorList>
    </citation>
    <scope>NUCLEOTIDE SEQUENCE</scope>
    <source>
        <strain evidence="4">KEN8</strain>
    </source>
</reference>
<evidence type="ECO:0000313" key="4">
    <source>
        <dbReference type="EMBL" id="KAL0299857.1"/>
    </source>
</evidence>
<proteinExistence type="inferred from homology"/>
<accession>A0AAW2K0R0</accession>
<dbReference type="InterPro" id="IPR050154">
    <property type="entry name" value="UbiB_kinase"/>
</dbReference>
<comment type="similarity">
    <text evidence="1">Belongs to the protein kinase superfamily. ADCK protein kinase family.</text>
</comment>
<comment type="caution">
    <text evidence="4">The sequence shown here is derived from an EMBL/GenBank/DDBJ whole genome shotgun (WGS) entry which is preliminary data.</text>
</comment>
<name>A0AAW2K0R0_9LAMI</name>
<dbReference type="GO" id="GO:0016301">
    <property type="term" value="F:kinase activity"/>
    <property type="evidence" value="ECO:0007669"/>
    <property type="project" value="UniProtKB-KW"/>
</dbReference>
<evidence type="ECO:0000256" key="1">
    <source>
        <dbReference type="ARBA" id="ARBA00009670"/>
    </source>
</evidence>
<dbReference type="EMBL" id="JACGWM010000773">
    <property type="protein sequence ID" value="KAL0299857.1"/>
    <property type="molecule type" value="Genomic_DNA"/>
</dbReference>